<feature type="signal peptide" evidence="1">
    <location>
        <begin position="1"/>
        <end position="18"/>
    </location>
</feature>
<dbReference type="EMBL" id="BMAT01003774">
    <property type="protein sequence ID" value="GFR61937.1"/>
    <property type="molecule type" value="Genomic_DNA"/>
</dbReference>
<gene>
    <name evidence="2" type="ORF">ElyMa_001858500</name>
</gene>
<keyword evidence="1" id="KW-0732">Signal</keyword>
<evidence type="ECO:0000256" key="1">
    <source>
        <dbReference type="SAM" id="SignalP"/>
    </source>
</evidence>
<evidence type="ECO:0000313" key="2">
    <source>
        <dbReference type="EMBL" id="GFR61937.1"/>
    </source>
</evidence>
<accession>A0AAV4EMI9</accession>
<keyword evidence="3" id="KW-1185">Reference proteome</keyword>
<reference evidence="2 3" key="1">
    <citation type="journal article" date="2021" name="Elife">
        <title>Chloroplast acquisition without the gene transfer in kleptoplastic sea slugs, Plakobranchus ocellatus.</title>
        <authorList>
            <person name="Maeda T."/>
            <person name="Takahashi S."/>
            <person name="Yoshida T."/>
            <person name="Shimamura S."/>
            <person name="Takaki Y."/>
            <person name="Nagai Y."/>
            <person name="Toyoda A."/>
            <person name="Suzuki Y."/>
            <person name="Arimoto A."/>
            <person name="Ishii H."/>
            <person name="Satoh N."/>
            <person name="Nishiyama T."/>
            <person name="Hasebe M."/>
            <person name="Maruyama T."/>
            <person name="Minagawa J."/>
            <person name="Obokata J."/>
            <person name="Shigenobu S."/>
        </authorList>
    </citation>
    <scope>NUCLEOTIDE SEQUENCE [LARGE SCALE GENOMIC DNA]</scope>
</reference>
<proteinExistence type="predicted"/>
<dbReference type="AlphaFoldDB" id="A0AAV4EMI9"/>
<comment type="caution">
    <text evidence="2">The sequence shown here is derived from an EMBL/GenBank/DDBJ whole genome shotgun (WGS) entry which is preliminary data.</text>
</comment>
<organism evidence="2 3">
    <name type="scientific">Elysia marginata</name>
    <dbReference type="NCBI Taxonomy" id="1093978"/>
    <lineage>
        <taxon>Eukaryota</taxon>
        <taxon>Metazoa</taxon>
        <taxon>Spiralia</taxon>
        <taxon>Lophotrochozoa</taxon>
        <taxon>Mollusca</taxon>
        <taxon>Gastropoda</taxon>
        <taxon>Heterobranchia</taxon>
        <taxon>Euthyneura</taxon>
        <taxon>Panpulmonata</taxon>
        <taxon>Sacoglossa</taxon>
        <taxon>Placobranchoidea</taxon>
        <taxon>Plakobranchidae</taxon>
        <taxon>Elysia</taxon>
    </lineage>
</organism>
<feature type="chain" id="PRO_5043338047" evidence="1">
    <location>
        <begin position="19"/>
        <end position="235"/>
    </location>
</feature>
<sequence length="235" mass="25436">MGLKALINFLFTNSLATGIDVCAPENSDNQATPQNDIDKDGEDLALAAVNNDTVSDLIVQESSASRSDDSNSLGLEGAEPMERSLSFGSWVIAMFPGKKGQKKFLGTVPRIKEGKDFLDMWCEDPSKVAHPEQNIFGEPLNPSNDPVLSALIGAENITLTNVLSKLLTAIRSVYVRQLTNRKKIASAVKSALSTNDFSASLTSFKFPEETLYGGTNRQLSQQDHRDSVGACLVRP</sequence>
<name>A0AAV4EMI9_9GAST</name>
<evidence type="ECO:0000313" key="3">
    <source>
        <dbReference type="Proteomes" id="UP000762676"/>
    </source>
</evidence>
<protein>
    <submittedName>
        <fullName evidence="2">Uncharacterized protein</fullName>
    </submittedName>
</protein>
<dbReference type="Proteomes" id="UP000762676">
    <property type="component" value="Unassembled WGS sequence"/>
</dbReference>